<dbReference type="EMBL" id="CP022047">
    <property type="protein sequence ID" value="ASE35696.1"/>
    <property type="molecule type" value="Genomic_DNA"/>
</dbReference>
<dbReference type="KEGG" id="sscu:CEP64_13840"/>
<dbReference type="Pfam" id="PF08708">
    <property type="entry name" value="PriCT_1"/>
    <property type="match status" value="1"/>
</dbReference>
<accession>A0AAI8DKV5</accession>
<protein>
    <submittedName>
        <fullName evidence="2">Plasmid replication protein</fullName>
    </submittedName>
</protein>
<geneLocation type="plasmid" evidence="2 3">
    <name>unnamed1</name>
</geneLocation>
<reference evidence="3" key="1">
    <citation type="submission" date="2017-06" db="EMBL/GenBank/DDBJ databases">
        <title>FDA dAtabase for Regulatory Grade micrObial Sequences (FDA-ARGOS): Supporting development and validation of Infectious Disease Dx tests.</title>
        <authorList>
            <person name="Goldberg B."/>
            <person name="Campos J."/>
            <person name="Tallon L."/>
            <person name="Sadzewicz L."/>
            <person name="Sengamalay N."/>
            <person name="Ott S."/>
            <person name="Godinez A."/>
            <person name="Nagaraj S."/>
            <person name="Vavikolanu K."/>
            <person name="Nadendla S."/>
            <person name="George J."/>
            <person name="Geyer C."/>
            <person name="Sichtig H."/>
        </authorList>
    </citation>
    <scope>NUCLEOTIDE SEQUENCE [LARGE SCALE GENOMIC DNA]</scope>
    <source>
        <strain evidence="3">FDAARGOS_285</strain>
        <plasmid evidence="3">unnamed1</plasmid>
    </source>
</reference>
<gene>
    <name evidence="2" type="ORF">CEP64_13840</name>
</gene>
<dbReference type="RefSeq" id="WP_088592788.1">
    <property type="nucleotide sequence ID" value="NZ_CP022047.2"/>
</dbReference>
<name>A0AAI8DKV5_MAMSC</name>
<proteinExistence type="predicted"/>
<dbReference type="InterPro" id="IPR014820">
    <property type="entry name" value="PriCT_1"/>
</dbReference>
<evidence type="ECO:0000313" key="3">
    <source>
        <dbReference type="Proteomes" id="UP000197058"/>
    </source>
</evidence>
<feature type="domain" description="Primase C-terminal 1" evidence="1">
    <location>
        <begin position="273"/>
        <end position="327"/>
    </location>
</feature>
<dbReference type="AlphaFoldDB" id="A0AAI8DKV5"/>
<keyword evidence="2" id="KW-0614">Plasmid</keyword>
<organism evidence="2 3">
    <name type="scientific">Mammaliicoccus sciuri</name>
    <name type="common">Staphylococcus sciuri</name>
    <dbReference type="NCBI Taxonomy" id="1296"/>
    <lineage>
        <taxon>Bacteria</taxon>
        <taxon>Bacillati</taxon>
        <taxon>Bacillota</taxon>
        <taxon>Bacilli</taxon>
        <taxon>Bacillales</taxon>
        <taxon>Staphylococcaceae</taxon>
        <taxon>Mammaliicoccus</taxon>
    </lineage>
</organism>
<sequence length="504" mass="58826">MVKNKKSRDQAIFDGMLHNGLSRNDNMHNKNLKKCTFKNGKVIVTKTKEDLSKTEGKIIDSFETFHEMRHDITHMTPNVFRSAYYTKEGKFAGHLETNLKQINVFAIDIDGVDKATVTIEDIIARGHDIGIKPTLIMDTPNGYHVMFYLKSPIFMKNIGKKAFNLGLDRAKRVSMNLRTYYAEVIEGIDINCNHFGFFRVPRHDNVVYFNDEHIYDFQTMIDFSMNFELTTLKDKYNEPKTVQFKQLKSIHEPWFHHLYNATDIAGEGNGIIARDNAVFTMALHMYASNMDKSEALAVMNQWNQKLKRPLDDKQVEEKVNSAYSGRYKGASKKHIMTLLYTWCEKHSIKVDSLFFRKHRKSREQRQRVHYSEWKQDLYQYIQKNARNGIVKTTRTELCKALGMSKSTLKALLKDVQTFYSHTTKGKNAVMYLATRKTMIQEAMKKVRGKRIRSTAHLKMKLNRVFKKHRVSSKTSTFIDTTIQIITEDLQLEAFYRKRIEVDSS</sequence>
<dbReference type="Proteomes" id="UP000197058">
    <property type="component" value="Plasmid unnamed1"/>
</dbReference>
<evidence type="ECO:0000259" key="1">
    <source>
        <dbReference type="Pfam" id="PF08708"/>
    </source>
</evidence>
<evidence type="ECO:0000313" key="2">
    <source>
        <dbReference type="EMBL" id="ASE35696.1"/>
    </source>
</evidence>